<keyword evidence="2" id="KW-0378">Hydrolase</keyword>
<keyword evidence="2" id="KW-0255">Endonuclease</keyword>
<protein>
    <submittedName>
        <fullName evidence="2">HNH endonuclease</fullName>
    </submittedName>
</protein>
<dbReference type="GO" id="GO:0004519">
    <property type="term" value="F:endonuclease activity"/>
    <property type="evidence" value="ECO:0007669"/>
    <property type="project" value="UniProtKB-KW"/>
</dbReference>
<dbReference type="EMBL" id="NJGD01000042">
    <property type="protein sequence ID" value="PJR08472.1"/>
    <property type="molecule type" value="Genomic_DNA"/>
</dbReference>
<dbReference type="CDD" id="cd00085">
    <property type="entry name" value="HNHc"/>
    <property type="match status" value="1"/>
</dbReference>
<dbReference type="Gene3D" id="1.10.30.50">
    <property type="match status" value="1"/>
</dbReference>
<dbReference type="GO" id="GO:0008270">
    <property type="term" value="F:zinc ion binding"/>
    <property type="evidence" value="ECO:0007669"/>
    <property type="project" value="InterPro"/>
</dbReference>
<evidence type="ECO:0000313" key="3">
    <source>
        <dbReference type="Proteomes" id="UP000231987"/>
    </source>
</evidence>
<dbReference type="SMART" id="SM00507">
    <property type="entry name" value="HNHc"/>
    <property type="match status" value="1"/>
</dbReference>
<evidence type="ECO:0000259" key="1">
    <source>
        <dbReference type="SMART" id="SM00507"/>
    </source>
</evidence>
<comment type="caution">
    <text evidence="2">The sequence shown here is derived from an EMBL/GenBank/DDBJ whole genome shotgun (WGS) entry which is preliminary data.</text>
</comment>
<organism evidence="2 3">
    <name type="scientific">Rhizobium meliloti</name>
    <name type="common">Ensifer meliloti</name>
    <name type="synonym">Sinorhizobium meliloti</name>
    <dbReference type="NCBI Taxonomy" id="382"/>
    <lineage>
        <taxon>Bacteria</taxon>
        <taxon>Pseudomonadati</taxon>
        <taxon>Pseudomonadota</taxon>
        <taxon>Alphaproteobacteria</taxon>
        <taxon>Hyphomicrobiales</taxon>
        <taxon>Rhizobiaceae</taxon>
        <taxon>Sinorhizobium/Ensifer group</taxon>
        <taxon>Sinorhizobium</taxon>
    </lineage>
</organism>
<dbReference type="InterPro" id="IPR003615">
    <property type="entry name" value="HNH_nuc"/>
</dbReference>
<proteinExistence type="predicted"/>
<accession>A0A2J0YSW9</accession>
<feature type="domain" description="HNH nuclease" evidence="1">
    <location>
        <begin position="9"/>
        <end position="71"/>
    </location>
</feature>
<dbReference type="GO" id="GO:0003676">
    <property type="term" value="F:nucleic acid binding"/>
    <property type="evidence" value="ECO:0007669"/>
    <property type="project" value="InterPro"/>
</dbReference>
<evidence type="ECO:0000313" key="2">
    <source>
        <dbReference type="EMBL" id="PJR08472.1"/>
    </source>
</evidence>
<reference evidence="2 3" key="1">
    <citation type="submission" date="2017-06" db="EMBL/GenBank/DDBJ databases">
        <title>Ensifer strains isolated from leguminous trees and herbs display diverse denitrification phenotypes with some acting as strong N2O sinks.</title>
        <authorList>
            <person name="Woliy K."/>
            <person name="Mania D."/>
            <person name="Bakken L.R."/>
            <person name="Frostegard A."/>
        </authorList>
    </citation>
    <scope>NUCLEOTIDE SEQUENCE [LARGE SCALE GENOMIC DNA]</scope>
    <source>
        <strain evidence="2 3">AC50a</strain>
    </source>
</reference>
<keyword evidence="2" id="KW-0540">Nuclease</keyword>
<dbReference type="InterPro" id="IPR002711">
    <property type="entry name" value="HNH"/>
</dbReference>
<dbReference type="Pfam" id="PF01844">
    <property type="entry name" value="HNH"/>
    <property type="match status" value="1"/>
</dbReference>
<gene>
    <name evidence="2" type="ORF">CEJ86_32860</name>
</gene>
<name>A0A2J0YSW9_RHIML</name>
<dbReference type="AlphaFoldDB" id="A0A2J0YSW9"/>
<sequence>MDTRAVRYFRWLLFWQQQGRCCYCGEQVVLTYRPYDAARPYAATLEHLQRRADGGTGHPSNLAMACKHCNNTRGGRDWLSYASWRRNEL</sequence>
<dbReference type="Proteomes" id="UP000231987">
    <property type="component" value="Unassembled WGS sequence"/>
</dbReference>